<reference evidence="2 3" key="1">
    <citation type="submission" date="2018-09" db="EMBL/GenBank/DDBJ databases">
        <title>Paenibacillus aracenensis nov. sp. isolated from a cave in southern Spain.</title>
        <authorList>
            <person name="Jurado V."/>
            <person name="Gutierrez-Patricio S."/>
            <person name="Gonzalez-Pimentel J.L."/>
            <person name="Miller A.Z."/>
            <person name="Laiz L."/>
            <person name="Saiz-Jimenez C."/>
        </authorList>
    </citation>
    <scope>NUCLEOTIDE SEQUENCE [LARGE SCALE GENOMIC DNA]</scope>
    <source>
        <strain evidence="2 3">DSM 22867</strain>
    </source>
</reference>
<gene>
    <name evidence="2" type="ORF">D3P08_24030</name>
</gene>
<dbReference type="EMBL" id="QXQA01000021">
    <property type="protein sequence ID" value="RIX48580.1"/>
    <property type="molecule type" value="Genomic_DNA"/>
</dbReference>
<dbReference type="RefSeq" id="WP_119602674.1">
    <property type="nucleotide sequence ID" value="NZ_QXQA01000021.1"/>
</dbReference>
<dbReference type="Pfam" id="PF01494">
    <property type="entry name" value="FAD_binding_3"/>
    <property type="match status" value="1"/>
</dbReference>
<dbReference type="InterPro" id="IPR050407">
    <property type="entry name" value="Geranylgeranyl_reductase"/>
</dbReference>
<dbReference type="PANTHER" id="PTHR42685:SF22">
    <property type="entry name" value="CONDITIONED MEDIUM FACTOR RECEPTOR 1"/>
    <property type="match status" value="1"/>
</dbReference>
<dbReference type="Proteomes" id="UP000266482">
    <property type="component" value="Unassembled WGS sequence"/>
</dbReference>
<proteinExistence type="predicted"/>
<feature type="domain" description="FAD-binding" evidence="1">
    <location>
        <begin position="6"/>
        <end position="309"/>
    </location>
</feature>
<dbReference type="AlphaFoldDB" id="A0A3A1UMF8"/>
<dbReference type="OrthoDB" id="9806565at2"/>
<evidence type="ECO:0000313" key="2">
    <source>
        <dbReference type="EMBL" id="RIX48580.1"/>
    </source>
</evidence>
<organism evidence="2 3">
    <name type="scientific">Paenibacillus nanensis</name>
    <dbReference type="NCBI Taxonomy" id="393251"/>
    <lineage>
        <taxon>Bacteria</taxon>
        <taxon>Bacillati</taxon>
        <taxon>Bacillota</taxon>
        <taxon>Bacilli</taxon>
        <taxon>Bacillales</taxon>
        <taxon>Paenibacillaceae</taxon>
        <taxon>Paenibacillus</taxon>
    </lineage>
</organism>
<comment type="caution">
    <text evidence="2">The sequence shown here is derived from an EMBL/GenBank/DDBJ whole genome shotgun (WGS) entry which is preliminary data.</text>
</comment>
<name>A0A3A1UMF8_9BACL</name>
<keyword evidence="3" id="KW-1185">Reference proteome</keyword>
<accession>A0A3A1UMF8</accession>
<dbReference type="Gene3D" id="3.50.50.60">
    <property type="entry name" value="FAD/NAD(P)-binding domain"/>
    <property type="match status" value="1"/>
</dbReference>
<dbReference type="InterPro" id="IPR002938">
    <property type="entry name" value="FAD-bd"/>
</dbReference>
<evidence type="ECO:0000313" key="3">
    <source>
        <dbReference type="Proteomes" id="UP000266482"/>
    </source>
</evidence>
<dbReference type="InterPro" id="IPR036188">
    <property type="entry name" value="FAD/NAD-bd_sf"/>
</dbReference>
<dbReference type="PANTHER" id="PTHR42685">
    <property type="entry name" value="GERANYLGERANYL DIPHOSPHATE REDUCTASE"/>
    <property type="match status" value="1"/>
</dbReference>
<dbReference type="GO" id="GO:0071949">
    <property type="term" value="F:FAD binding"/>
    <property type="evidence" value="ECO:0007669"/>
    <property type="project" value="InterPro"/>
</dbReference>
<protein>
    <submittedName>
        <fullName evidence="2">NAD(P)/FAD-dependent oxidoreductase</fullName>
    </submittedName>
</protein>
<sequence length="398" mass="42631">MTCVYDAVVLGAGVAGSAAAKALADCGWSTALLDRHRFPRHKVCGEFLSPESQGTLARLGLEEAVKELSPSRITRTELYMHRGGAIAIPLPGAAYGISRYLLDAILLRAAETAGVLVRQGMTALSVQRRGELYEITARTGHGNGTEKLLARSVIGAWGGAGLKGIVREGLSHAAESYVGVKMHYRARSDGRSGQSGSEAVELYFFEGGYLGLNAVEDGNLNAAALLRRDDIPASHRSVAAMLEEAAARHPRLRERMADLTALPETASAVSPVRISLRPVPWADMPLIGDAVCRIPPLCGDGMSMALRSAELCVTFADRYLRGGLTLPQWERAYSAALMREFRRPLRWGRLAQALLGSPLLSHALPGLARAAPWAAAGMVRATRLSARVLKSHPELKGQ</sequence>
<evidence type="ECO:0000259" key="1">
    <source>
        <dbReference type="Pfam" id="PF01494"/>
    </source>
</evidence>
<dbReference type="SUPFAM" id="SSF51905">
    <property type="entry name" value="FAD/NAD(P)-binding domain"/>
    <property type="match status" value="1"/>
</dbReference>